<sequence>MREHSIEIQLSKDELDCIREASSSQPSTSQYGNNLTGNTSSGDQRANPYFASSASSSATTAASRNRSNVQLPPATPFSRQSSNGSLLKQALANRITPMLSATSPPNSQKHQQQQNGSIETMPSTSYSINKEEGSLKRDIKDRKGSDTGSEMNKSLLTNPAWYRDQEGRTGFKPPGINKGAKEGAEIKELNKNPKSINPKIPTDVSNYQNITSPTKNSKDQFLPSSKPKPKEISTLFCLSSNTNSMTTSEYENLLEVAAGSSENPNTISQNKLKNRLKKQASSSDSSDDTLVEEQVTSINQKRIAVTTKSPVKINPSESTSNQHYSSSPESNKQNIILDAPLKGTKETQNKYVQEVKDIKQAASNIDHLTVTPMNGSGSDVPEVSPTPLSQSWSSNDRSTDTRSPTRSPQRSPTRIPKPHFQNFQPLPLAEQIPGLRKTQTQDSNNSFELHATYPKPDGMSDEEWRTMIQSIYVTETSSNDSRNLGKDVRDDENDSIHSFYLEDIYGPDIYQQLQDESSDQPGSIFTIVENERVNEGEKMNANEFERRKDLDDWEKLIVGSLTKLHAEDTDTGSTSSEAPPPGIIRSASGYLDLSQVPQNLYYRPLNVDINKHDYDASAEISPTDSKTLQKSNRYAIHSNRKPTSPQGSTTRKPLSPDTLPTPTASQIPRPIGYHFDTDTSKRSYDSQDTARVDSLLGRSDIEAMYSTPKSKNDERIIRSFSPQSTYKISPRPKALNQEQKPETPKSPTRDNYPIENTMTTKAQFNFKDKSQQFGSSHISSIKSPTRTKSPLSPTRVKSPAKRNLSPKSPTSPNSSSIQQSYYDNVSPSNVIVTNVSVNLPPSRKAIGVVTTRVIASSTSNPPFLHPKTPTAPSESQFSTLEPHSLLNPKEKQFQTKFVKLYGNRKAPIVGGESENDETAPPKDPKPTNNLNVRKNSYESGLSTDSRESVISAVSFRAENKVRRYFNY</sequence>
<proteinExistence type="predicted"/>
<reference evidence="2" key="1">
    <citation type="submission" date="2022-11" db="UniProtKB">
        <authorList>
            <consortium name="WormBaseParasite"/>
        </authorList>
    </citation>
    <scope>IDENTIFICATION</scope>
</reference>
<evidence type="ECO:0000313" key="2">
    <source>
        <dbReference type="WBParaSite" id="PS1159_v2.g22286.t1"/>
    </source>
</evidence>
<protein>
    <submittedName>
        <fullName evidence="2">Uncharacterized protein</fullName>
    </submittedName>
</protein>
<evidence type="ECO:0000313" key="1">
    <source>
        <dbReference type="Proteomes" id="UP000887580"/>
    </source>
</evidence>
<dbReference type="WBParaSite" id="PS1159_v2.g22286.t1">
    <property type="protein sequence ID" value="PS1159_v2.g22286.t1"/>
    <property type="gene ID" value="PS1159_v2.g22286"/>
</dbReference>
<name>A0AC35FZB0_9BILA</name>
<accession>A0AC35FZB0</accession>
<dbReference type="Proteomes" id="UP000887580">
    <property type="component" value="Unplaced"/>
</dbReference>
<organism evidence="1 2">
    <name type="scientific">Panagrolaimus sp. PS1159</name>
    <dbReference type="NCBI Taxonomy" id="55785"/>
    <lineage>
        <taxon>Eukaryota</taxon>
        <taxon>Metazoa</taxon>
        <taxon>Ecdysozoa</taxon>
        <taxon>Nematoda</taxon>
        <taxon>Chromadorea</taxon>
        <taxon>Rhabditida</taxon>
        <taxon>Tylenchina</taxon>
        <taxon>Panagrolaimomorpha</taxon>
        <taxon>Panagrolaimoidea</taxon>
        <taxon>Panagrolaimidae</taxon>
        <taxon>Panagrolaimus</taxon>
    </lineage>
</organism>